<gene>
    <name evidence="3" type="primary">rimP</name>
    <name evidence="6" type="ORF">ASJ30_05430</name>
</gene>
<keyword evidence="7" id="KW-1185">Reference proteome</keyword>
<evidence type="ECO:0000313" key="6">
    <source>
        <dbReference type="EMBL" id="APH01050.1"/>
    </source>
</evidence>
<evidence type="ECO:0000256" key="3">
    <source>
        <dbReference type="HAMAP-Rule" id="MF_01077"/>
    </source>
</evidence>
<proteinExistence type="inferred from homology"/>
<comment type="function">
    <text evidence="3">Required for maturation of 30S ribosomal subunits.</text>
</comment>
<dbReference type="GO" id="GO:0000028">
    <property type="term" value="P:ribosomal small subunit assembly"/>
    <property type="evidence" value="ECO:0007669"/>
    <property type="project" value="TreeGrafter"/>
</dbReference>
<dbReference type="InterPro" id="IPR035956">
    <property type="entry name" value="RimP_N_sf"/>
</dbReference>
<evidence type="ECO:0000256" key="1">
    <source>
        <dbReference type="ARBA" id="ARBA00022490"/>
    </source>
</evidence>
<sequence length="190" mass="20023">MGSDQDILEQVSDALGDDFTVAAVAVTPAGKRRVARITVERPVADPVGDTPVEPLTLDEIADATRLVSDALDASDVMGSQPYTLEVSTPGTDRPLTEPMHFRRTVGRLVEVTLRGSAADGLAPQGAKGDGTQITGRVLATTADGVDLHVKGTKRYAPHTQHIPFAEISKGVAQVEFTRPDTTPAPGETED</sequence>
<dbReference type="Gene3D" id="3.30.300.70">
    <property type="entry name" value="RimP-like superfamily, N-terminal"/>
    <property type="match status" value="1"/>
</dbReference>
<dbReference type="PANTHER" id="PTHR33867:SF1">
    <property type="entry name" value="RIBOSOME MATURATION FACTOR RIMP"/>
    <property type="match status" value="1"/>
</dbReference>
<dbReference type="InterPro" id="IPR003728">
    <property type="entry name" value="Ribosome_maturation_RimP"/>
</dbReference>
<evidence type="ECO:0000259" key="5">
    <source>
        <dbReference type="Pfam" id="PF17384"/>
    </source>
</evidence>
<keyword evidence="1 3" id="KW-0963">Cytoplasm</keyword>
<dbReference type="GO" id="GO:0006412">
    <property type="term" value="P:translation"/>
    <property type="evidence" value="ECO:0007669"/>
    <property type="project" value="TreeGrafter"/>
</dbReference>
<feature type="domain" description="Ribosome maturation factor RimP N-terminal" evidence="4">
    <location>
        <begin position="18"/>
        <end position="92"/>
    </location>
</feature>
<evidence type="ECO:0000256" key="2">
    <source>
        <dbReference type="ARBA" id="ARBA00022517"/>
    </source>
</evidence>
<dbReference type="GO" id="GO:0005829">
    <property type="term" value="C:cytosol"/>
    <property type="evidence" value="ECO:0007669"/>
    <property type="project" value="TreeGrafter"/>
</dbReference>
<dbReference type="HAMAP" id="MF_01077">
    <property type="entry name" value="RimP"/>
    <property type="match status" value="1"/>
</dbReference>
<dbReference type="SUPFAM" id="SSF75420">
    <property type="entry name" value="YhbC-like, N-terminal domain"/>
    <property type="match status" value="1"/>
</dbReference>
<evidence type="ECO:0000259" key="4">
    <source>
        <dbReference type="Pfam" id="PF02576"/>
    </source>
</evidence>
<protein>
    <recommendedName>
        <fullName evidence="3">Ribosome maturation factor RimP</fullName>
    </recommendedName>
</protein>
<dbReference type="EMBL" id="CP013290">
    <property type="protein sequence ID" value="APH01050.1"/>
    <property type="molecule type" value="Genomic_DNA"/>
</dbReference>
<dbReference type="PANTHER" id="PTHR33867">
    <property type="entry name" value="RIBOSOME MATURATION FACTOR RIMP"/>
    <property type="match status" value="1"/>
</dbReference>
<name>A0A1L3MFD1_9MICO</name>
<organism evidence="6 7">
    <name type="scientific">Janibacter indicus</name>
    <dbReference type="NCBI Taxonomy" id="857417"/>
    <lineage>
        <taxon>Bacteria</taxon>
        <taxon>Bacillati</taxon>
        <taxon>Actinomycetota</taxon>
        <taxon>Actinomycetes</taxon>
        <taxon>Micrococcales</taxon>
        <taxon>Intrasporangiaceae</taxon>
        <taxon>Janibacter</taxon>
    </lineage>
</organism>
<accession>A0A1L3MFD1</accession>
<dbReference type="Pfam" id="PF17384">
    <property type="entry name" value="DUF150_C"/>
    <property type="match status" value="1"/>
</dbReference>
<dbReference type="AlphaFoldDB" id="A0A1L3MFD1"/>
<dbReference type="RefSeq" id="WP_072624209.1">
    <property type="nucleotide sequence ID" value="NZ_CP013290.1"/>
</dbReference>
<dbReference type="Pfam" id="PF02576">
    <property type="entry name" value="RimP_N"/>
    <property type="match status" value="1"/>
</dbReference>
<feature type="domain" description="Ribosome maturation factor RimP C-terminal" evidence="5">
    <location>
        <begin position="95"/>
        <end position="176"/>
    </location>
</feature>
<comment type="similarity">
    <text evidence="3">Belongs to the RimP family.</text>
</comment>
<comment type="subcellular location">
    <subcellularLocation>
        <location evidence="3">Cytoplasm</location>
    </subcellularLocation>
</comment>
<dbReference type="KEGG" id="jte:ASJ30_05430"/>
<reference evidence="6 7" key="1">
    <citation type="submission" date="2015-11" db="EMBL/GenBank/DDBJ databases">
        <authorList>
            <person name="Zhang Y."/>
            <person name="Guo Z."/>
        </authorList>
    </citation>
    <scope>NUCLEOTIDE SEQUENCE [LARGE SCALE GENOMIC DNA]</scope>
    <source>
        <strain evidence="6 7">YFY001</strain>
    </source>
</reference>
<keyword evidence="2 3" id="KW-0690">Ribosome biogenesis</keyword>
<dbReference type="Proteomes" id="UP000182938">
    <property type="component" value="Chromosome"/>
</dbReference>
<dbReference type="InterPro" id="IPR028998">
    <property type="entry name" value="RimP_C"/>
</dbReference>
<evidence type="ECO:0000313" key="7">
    <source>
        <dbReference type="Proteomes" id="UP000182938"/>
    </source>
</evidence>
<dbReference type="InterPro" id="IPR028989">
    <property type="entry name" value="RimP_N"/>
</dbReference>
<dbReference type="CDD" id="cd01734">
    <property type="entry name" value="YlxS_C"/>
    <property type="match status" value="1"/>
</dbReference>